<reference evidence="2 3" key="1">
    <citation type="submission" date="2016-08" db="EMBL/GenBank/DDBJ databases">
        <title>Draft genome of Fabibacter sp. strain SK-8.</title>
        <authorList>
            <person name="Wong S.-K."/>
            <person name="Hamasaki K."/>
            <person name="Yoshizawa S."/>
        </authorList>
    </citation>
    <scope>NUCLEOTIDE SEQUENCE [LARGE SCALE GENOMIC DNA]</scope>
    <source>
        <strain evidence="2 3">SK-8</strain>
    </source>
</reference>
<evidence type="ECO:0008006" key="4">
    <source>
        <dbReference type="Google" id="ProtNLM"/>
    </source>
</evidence>
<proteinExistence type="predicted"/>
<protein>
    <recommendedName>
        <fullName evidence="4">SMP-30/Gluconolactonase/LRE-like region domain-containing protein</fullName>
    </recommendedName>
</protein>
<dbReference type="SUPFAM" id="SSF63829">
    <property type="entry name" value="Calcium-dependent phosphotriesterase"/>
    <property type="match status" value="1"/>
</dbReference>
<keyword evidence="1" id="KW-0732">Signal</keyword>
<dbReference type="OrthoDB" id="8584394at2"/>
<evidence type="ECO:0000313" key="2">
    <source>
        <dbReference type="EMBL" id="OEK04962.1"/>
    </source>
</evidence>
<evidence type="ECO:0000256" key="1">
    <source>
        <dbReference type="SAM" id="SignalP"/>
    </source>
</evidence>
<gene>
    <name evidence="2" type="ORF">BFP71_16155</name>
</gene>
<keyword evidence="3" id="KW-1185">Reference proteome</keyword>
<dbReference type="Gene3D" id="2.120.10.30">
    <property type="entry name" value="TolB, C-terminal domain"/>
    <property type="match status" value="1"/>
</dbReference>
<dbReference type="InterPro" id="IPR011042">
    <property type="entry name" value="6-blade_b-propeller_TolB-like"/>
</dbReference>
<evidence type="ECO:0000313" key="3">
    <source>
        <dbReference type="Proteomes" id="UP000095552"/>
    </source>
</evidence>
<dbReference type="EMBL" id="MDGQ01000005">
    <property type="protein sequence ID" value="OEK04962.1"/>
    <property type="molecule type" value="Genomic_DNA"/>
</dbReference>
<dbReference type="RefSeq" id="WP_069836466.1">
    <property type="nucleotide sequence ID" value="NZ_MDGQ01000005.1"/>
</dbReference>
<feature type="chain" id="PRO_5009185810" description="SMP-30/Gluconolactonase/LRE-like region domain-containing protein" evidence="1">
    <location>
        <begin position="20"/>
        <end position="428"/>
    </location>
</feature>
<organism evidence="2 3">
    <name type="scientific">Roseivirga misakiensis</name>
    <dbReference type="NCBI Taxonomy" id="1563681"/>
    <lineage>
        <taxon>Bacteria</taxon>
        <taxon>Pseudomonadati</taxon>
        <taxon>Bacteroidota</taxon>
        <taxon>Cytophagia</taxon>
        <taxon>Cytophagales</taxon>
        <taxon>Roseivirgaceae</taxon>
        <taxon>Roseivirga</taxon>
    </lineage>
</organism>
<dbReference type="AlphaFoldDB" id="A0A1E5T0Q3"/>
<sequence>MKSPWILLLICFLALPTYAQDELSAQDYFSAAQKAYEEKDYDAFLSNMREANALRPNHPVIVPRLAAAWALTGRKIKAVQSLSQMMLMDASYDFENNSDFDNIRTHKNYKKLLALKDKMSAEEVNDEVFKTVDAAFLHPESFVVLDNGEVLLGSIREKKIVKILADGTIIDWLEETPYGVLAMKPDFEADILWVTCAAIPETNGFLKSDTGKSTVLQVRLSDAKVLQGLVFEDDSTIGDIAIDKADRIWLTNSRTPYLTRNNTDTTDYIGAFSGKQFDLTDVYFNLQGLTLSDDEKFLYVSDYIKGVFRVNLDPDGNEDNIRRVASPSSILLKGVDGLYYYDNSLIAIHNGSKPYKVMRYFMNQSGRVIEREEVINRGGASLGEPTLGQIKDGYFYYLANSPWGAYDLEFNLDLSKTKPIEIRRFKLD</sequence>
<dbReference type="Proteomes" id="UP000095552">
    <property type="component" value="Unassembled WGS sequence"/>
</dbReference>
<accession>A0A1E5T0Q3</accession>
<dbReference type="STRING" id="1563681.BFP71_16155"/>
<feature type="signal peptide" evidence="1">
    <location>
        <begin position="1"/>
        <end position="19"/>
    </location>
</feature>
<comment type="caution">
    <text evidence="2">The sequence shown here is derived from an EMBL/GenBank/DDBJ whole genome shotgun (WGS) entry which is preliminary data.</text>
</comment>
<name>A0A1E5T0Q3_9BACT</name>